<sequence length="90" mass="9505">MGTDKNSKSESLRGQAEKNFSEIGANAGEIVDKVTKVSDEIVHGVASTTSDIVRGVGNTTSDVIEKSLSKTGSILHKVANRLDHHSKNDG</sequence>
<dbReference type="EMBL" id="JALBUF010000019">
    <property type="protein sequence ID" value="MCI0184641.1"/>
    <property type="molecule type" value="Genomic_DNA"/>
</dbReference>
<feature type="compositionally biased region" description="Basic and acidic residues" evidence="1">
    <location>
        <begin position="1"/>
        <end position="20"/>
    </location>
</feature>
<accession>A0A9X1VAG7</accession>
<protein>
    <submittedName>
        <fullName evidence="2">Uncharacterized protein</fullName>
    </submittedName>
</protein>
<comment type="caution">
    <text evidence="2">The sequence shown here is derived from an EMBL/GenBank/DDBJ whole genome shotgun (WGS) entry which is preliminary data.</text>
</comment>
<dbReference type="RefSeq" id="WP_241716478.1">
    <property type="nucleotide sequence ID" value="NZ_JALBUF010000019.1"/>
</dbReference>
<gene>
    <name evidence="2" type="ORF">MM817_02938</name>
</gene>
<evidence type="ECO:0000313" key="2">
    <source>
        <dbReference type="EMBL" id="MCI0184641.1"/>
    </source>
</evidence>
<dbReference type="AlphaFoldDB" id="A0A9X1VAG7"/>
<keyword evidence="3" id="KW-1185">Reference proteome</keyword>
<name>A0A9X1VAG7_9BACL</name>
<dbReference type="Proteomes" id="UP001139263">
    <property type="component" value="Unassembled WGS sequence"/>
</dbReference>
<evidence type="ECO:0000313" key="3">
    <source>
        <dbReference type="Proteomes" id="UP001139263"/>
    </source>
</evidence>
<proteinExistence type="predicted"/>
<reference evidence="2" key="1">
    <citation type="submission" date="2022-03" db="EMBL/GenBank/DDBJ databases">
        <title>Draft Genome Sequence of Firmicute Strain S0AB, a Heterotrophic Iron/Sulfur-Oxidizing Extreme Acidophile.</title>
        <authorList>
            <person name="Vergara E."/>
            <person name="Pakostova E."/>
            <person name="Johnson D.B."/>
            <person name="Holmes D.S."/>
        </authorList>
    </citation>
    <scope>NUCLEOTIDE SEQUENCE</scope>
    <source>
        <strain evidence="2">S0AB</strain>
    </source>
</reference>
<organism evidence="2 3">
    <name type="scientific">Sulfoacidibacillus ferrooxidans</name>
    <dbReference type="NCBI Taxonomy" id="2005001"/>
    <lineage>
        <taxon>Bacteria</taxon>
        <taxon>Bacillati</taxon>
        <taxon>Bacillota</taxon>
        <taxon>Bacilli</taxon>
        <taxon>Bacillales</taxon>
        <taxon>Alicyclobacillaceae</taxon>
        <taxon>Sulfoacidibacillus</taxon>
    </lineage>
</organism>
<feature type="region of interest" description="Disordered" evidence="1">
    <location>
        <begin position="1"/>
        <end position="21"/>
    </location>
</feature>
<evidence type="ECO:0000256" key="1">
    <source>
        <dbReference type="SAM" id="MobiDB-lite"/>
    </source>
</evidence>